<dbReference type="PANTHER" id="PTHR46124:SF2">
    <property type="entry name" value="D-AMINOACYL-TRNA DEACYLASE"/>
    <property type="match status" value="1"/>
</dbReference>
<feature type="binding site" evidence="1">
    <location>
        <position position="126"/>
    </location>
    <ligand>
        <name>a divalent metal cation</name>
        <dbReference type="ChEBI" id="CHEBI:60240"/>
        <label>2</label>
    </ligand>
</feature>
<name>A0A4D8PT68_9PROT</name>
<dbReference type="Proteomes" id="UP000298595">
    <property type="component" value="Plasmid p7"/>
</dbReference>
<evidence type="ECO:0000313" key="3">
    <source>
        <dbReference type="EMBL" id="QCO00531.1"/>
    </source>
</evidence>
<protein>
    <submittedName>
        <fullName evidence="3">TatD family deoxyribonuclease</fullName>
    </submittedName>
</protein>
<dbReference type="GO" id="GO:0046872">
    <property type="term" value="F:metal ion binding"/>
    <property type="evidence" value="ECO:0007669"/>
    <property type="project" value="UniProtKB-KW"/>
</dbReference>
<dbReference type="Pfam" id="PF01026">
    <property type="entry name" value="TatD_DNase"/>
    <property type="match status" value="1"/>
</dbReference>
<dbReference type="CDD" id="cd01310">
    <property type="entry name" value="TatD_DNAse"/>
    <property type="match status" value="1"/>
</dbReference>
<dbReference type="GO" id="GO:0016788">
    <property type="term" value="F:hydrolase activity, acting on ester bonds"/>
    <property type="evidence" value="ECO:0007669"/>
    <property type="project" value="InterPro"/>
</dbReference>
<gene>
    <name evidence="3" type="ORF">D3093_35390</name>
</gene>
<feature type="binding site" evidence="1">
    <location>
        <position position="150"/>
    </location>
    <ligand>
        <name>a divalent metal cation</name>
        <dbReference type="ChEBI" id="CHEBI:60240"/>
        <label>2</label>
    </ligand>
</feature>
<dbReference type="KEGG" id="aare:D3093_35390"/>
<reference evidence="3 4" key="1">
    <citation type="submission" date="2018-09" db="EMBL/GenBank/DDBJ databases">
        <title>Whole genome based analysis of evolution and adaptive divergence in Indian and Brazilian strains of Azospirillum brasilense.</title>
        <authorList>
            <person name="Singh C."/>
            <person name="Tripathi A.K."/>
        </authorList>
    </citation>
    <scope>NUCLEOTIDE SEQUENCE [LARGE SCALE GENOMIC DNA]</scope>
    <source>
        <strain evidence="3 4">MTCC4035</strain>
        <plasmid evidence="3 4">p7</plasmid>
    </source>
</reference>
<dbReference type="Gene3D" id="3.20.20.140">
    <property type="entry name" value="Metal-dependent hydrolases"/>
    <property type="match status" value="1"/>
</dbReference>
<sequence>MSVPAVDLHCHLDLYPDPVDAARRCGASGAYVLSVTTTPKAWRGTAALAKGHDRIRTALGLHPQIAHERIGELPLFDALLPQTRYVGEIGLDGSPECKPHWREQTRVLDHVLTSSAKAGGRILSIHSRRAATEVLDMLARHPDAGVPVLHWFSGTKAELRRAADMGCWFSVGPAMMMGKRGLDLLAAMPRYRVLTETDGPFAAVDGRPLFPGEVSPACDAMAACWGVTADDVLAEILVTFRRLSESEVGGPSATSPDPTAHRHEGLS</sequence>
<keyword evidence="3" id="KW-0614">Plasmid</keyword>
<feature type="binding site" evidence="1">
    <location>
        <position position="198"/>
    </location>
    <ligand>
        <name>a divalent metal cation</name>
        <dbReference type="ChEBI" id="CHEBI:60240"/>
        <label>1</label>
    </ligand>
</feature>
<dbReference type="RefSeq" id="WP_137119225.1">
    <property type="nucleotide sequence ID" value="NZ_CP032328.1"/>
</dbReference>
<dbReference type="InterPro" id="IPR049677">
    <property type="entry name" value="QatD"/>
</dbReference>
<dbReference type="InterPro" id="IPR001130">
    <property type="entry name" value="TatD-like"/>
</dbReference>
<dbReference type="EMBL" id="CP032328">
    <property type="protein sequence ID" value="QCO00531.1"/>
    <property type="molecule type" value="Genomic_DNA"/>
</dbReference>
<feature type="binding site" evidence="1">
    <location>
        <position position="11"/>
    </location>
    <ligand>
        <name>a divalent metal cation</name>
        <dbReference type="ChEBI" id="CHEBI:60240"/>
        <label>1</label>
    </ligand>
</feature>
<dbReference type="InterPro" id="IPR032466">
    <property type="entry name" value="Metal_Hydrolase"/>
</dbReference>
<feature type="binding site" evidence="1">
    <location>
        <position position="88"/>
    </location>
    <ligand>
        <name>a divalent metal cation</name>
        <dbReference type="ChEBI" id="CHEBI:60240"/>
        <label>1</label>
    </ligand>
</feature>
<accession>A0A4D8PT68</accession>
<dbReference type="SUPFAM" id="SSF51556">
    <property type="entry name" value="Metallo-dependent hydrolases"/>
    <property type="match status" value="1"/>
</dbReference>
<dbReference type="PIRSF" id="PIRSF005902">
    <property type="entry name" value="DNase_TatD"/>
    <property type="match status" value="1"/>
</dbReference>
<feature type="binding site" evidence="1">
    <location>
        <position position="9"/>
    </location>
    <ligand>
        <name>a divalent metal cation</name>
        <dbReference type="ChEBI" id="CHEBI:60240"/>
        <label>1</label>
    </ligand>
</feature>
<proteinExistence type="predicted"/>
<evidence type="ECO:0000313" key="4">
    <source>
        <dbReference type="Proteomes" id="UP000298595"/>
    </source>
</evidence>
<dbReference type="AlphaFoldDB" id="A0A4D8PT68"/>
<evidence type="ECO:0000256" key="2">
    <source>
        <dbReference type="SAM" id="MobiDB-lite"/>
    </source>
</evidence>
<organism evidence="3 4">
    <name type="scientific">Azospirillum argentinense</name>
    <dbReference type="NCBI Taxonomy" id="2970906"/>
    <lineage>
        <taxon>Bacteria</taxon>
        <taxon>Pseudomonadati</taxon>
        <taxon>Pseudomonadota</taxon>
        <taxon>Alphaproteobacteria</taxon>
        <taxon>Rhodospirillales</taxon>
        <taxon>Azospirillaceae</taxon>
        <taxon>Azospirillum</taxon>
    </lineage>
</organism>
<geneLocation type="plasmid" evidence="3 4">
    <name>p7</name>
</geneLocation>
<dbReference type="NCBIfam" id="NF041926">
    <property type="entry name" value="QatD"/>
    <property type="match status" value="1"/>
</dbReference>
<keyword evidence="1" id="KW-0479">Metal-binding</keyword>
<dbReference type="PANTHER" id="PTHR46124">
    <property type="entry name" value="D-AMINOACYL-TRNA DEACYLASE"/>
    <property type="match status" value="1"/>
</dbReference>
<feature type="region of interest" description="Disordered" evidence="2">
    <location>
        <begin position="247"/>
        <end position="267"/>
    </location>
</feature>
<evidence type="ECO:0000256" key="1">
    <source>
        <dbReference type="PIRSR" id="PIRSR005902-1"/>
    </source>
</evidence>